<dbReference type="SUPFAM" id="SSF52540">
    <property type="entry name" value="P-loop containing nucleoside triphosphate hydrolases"/>
    <property type="match status" value="1"/>
</dbReference>
<proteinExistence type="predicted"/>
<dbReference type="Gene3D" id="3.40.50.300">
    <property type="entry name" value="P-loop containing nucleotide triphosphate hydrolases"/>
    <property type="match status" value="1"/>
</dbReference>
<name>A0ABU6XQU6_9FABA</name>
<dbReference type="Pfam" id="PF00931">
    <property type="entry name" value="NB-ARC"/>
    <property type="match status" value="1"/>
</dbReference>
<dbReference type="PRINTS" id="PR00364">
    <property type="entry name" value="DISEASERSIST"/>
</dbReference>
<gene>
    <name evidence="2" type="ORF">PIB30_084294</name>
</gene>
<organism evidence="2 3">
    <name type="scientific">Stylosanthes scabra</name>
    <dbReference type="NCBI Taxonomy" id="79078"/>
    <lineage>
        <taxon>Eukaryota</taxon>
        <taxon>Viridiplantae</taxon>
        <taxon>Streptophyta</taxon>
        <taxon>Embryophyta</taxon>
        <taxon>Tracheophyta</taxon>
        <taxon>Spermatophyta</taxon>
        <taxon>Magnoliopsida</taxon>
        <taxon>eudicotyledons</taxon>
        <taxon>Gunneridae</taxon>
        <taxon>Pentapetalae</taxon>
        <taxon>rosids</taxon>
        <taxon>fabids</taxon>
        <taxon>Fabales</taxon>
        <taxon>Fabaceae</taxon>
        <taxon>Papilionoideae</taxon>
        <taxon>50 kb inversion clade</taxon>
        <taxon>dalbergioids sensu lato</taxon>
        <taxon>Dalbergieae</taxon>
        <taxon>Pterocarpus clade</taxon>
        <taxon>Stylosanthes</taxon>
    </lineage>
</organism>
<dbReference type="Proteomes" id="UP001341840">
    <property type="component" value="Unassembled WGS sequence"/>
</dbReference>
<protein>
    <recommendedName>
        <fullName evidence="1">NB-ARC domain-containing protein</fullName>
    </recommendedName>
</protein>
<dbReference type="PANTHER" id="PTHR11017">
    <property type="entry name" value="LEUCINE-RICH REPEAT-CONTAINING PROTEIN"/>
    <property type="match status" value="1"/>
</dbReference>
<dbReference type="EMBL" id="JASCZI010212812">
    <property type="protein sequence ID" value="MED6200365.1"/>
    <property type="molecule type" value="Genomic_DNA"/>
</dbReference>
<dbReference type="InterPro" id="IPR027417">
    <property type="entry name" value="P-loop_NTPase"/>
</dbReference>
<reference evidence="2 3" key="1">
    <citation type="journal article" date="2023" name="Plants (Basel)">
        <title>Bridging the Gap: Combining Genomics and Transcriptomics Approaches to Understand Stylosanthes scabra, an Orphan Legume from the Brazilian Caatinga.</title>
        <authorList>
            <person name="Ferreira-Neto J.R.C."/>
            <person name="da Silva M.D."/>
            <person name="Binneck E."/>
            <person name="de Melo N.F."/>
            <person name="da Silva R.H."/>
            <person name="de Melo A.L.T.M."/>
            <person name="Pandolfi V."/>
            <person name="Bustamante F.O."/>
            <person name="Brasileiro-Vidal A.C."/>
            <person name="Benko-Iseppon A.M."/>
        </authorList>
    </citation>
    <scope>NUCLEOTIDE SEQUENCE [LARGE SCALE GENOMIC DNA]</scope>
    <source>
        <tissue evidence="2">Leaves</tissue>
    </source>
</reference>
<dbReference type="InterPro" id="IPR044974">
    <property type="entry name" value="Disease_R_plants"/>
</dbReference>
<evidence type="ECO:0000313" key="3">
    <source>
        <dbReference type="Proteomes" id="UP001341840"/>
    </source>
</evidence>
<comment type="caution">
    <text evidence="2">The sequence shown here is derived from an EMBL/GenBank/DDBJ whole genome shotgun (WGS) entry which is preliminary data.</text>
</comment>
<dbReference type="InterPro" id="IPR002182">
    <property type="entry name" value="NB-ARC"/>
</dbReference>
<sequence>MFTVVRDDEANLISEIVKAILPQNIKYHMDGRNIPFICNRNYTHLESLLMRRKLEEVLVIGIWGMGGIGKSSIAQTLFNKYSFKYEGSCFLTNSRELEKPCLNDICNRILSQLLNQDLHITNIGVLDSRIVSKLRHKRVFIVLDDVVDSPIATDLVPLLRTCLCPGSIVILTTRDRSVLTSGGVDDEQNHEIKKMSNGDSHKLFSHYAFSDSHRKEEYHKLTARVIYYASGIPLALKILGSFLQV</sequence>
<evidence type="ECO:0000259" key="1">
    <source>
        <dbReference type="Pfam" id="PF00931"/>
    </source>
</evidence>
<keyword evidence="3" id="KW-1185">Reference proteome</keyword>
<dbReference type="PANTHER" id="PTHR11017:SF512">
    <property type="entry name" value="ADP-RIBOSYL CYCLASE_CYCLIC ADP-RIBOSE HYDROLASE"/>
    <property type="match status" value="1"/>
</dbReference>
<accession>A0ABU6XQU6</accession>
<feature type="domain" description="NB-ARC" evidence="1">
    <location>
        <begin position="49"/>
        <end position="211"/>
    </location>
</feature>
<evidence type="ECO:0000313" key="2">
    <source>
        <dbReference type="EMBL" id="MED6200365.1"/>
    </source>
</evidence>